<dbReference type="eggNOG" id="COG0683">
    <property type="taxonomic scope" value="Bacteria"/>
</dbReference>
<evidence type="ECO:0000259" key="4">
    <source>
        <dbReference type="Pfam" id="PF13458"/>
    </source>
</evidence>
<keyword evidence="2" id="KW-0732">Signal</keyword>
<dbReference type="InterPro" id="IPR028081">
    <property type="entry name" value="Leu-bd"/>
</dbReference>
<comment type="similarity">
    <text evidence="1">Belongs to the leucine-binding protein family.</text>
</comment>
<evidence type="ECO:0000256" key="3">
    <source>
        <dbReference type="ARBA" id="ARBA00022970"/>
    </source>
</evidence>
<dbReference type="InterPro" id="IPR028082">
    <property type="entry name" value="Peripla_BP_I"/>
</dbReference>
<feature type="domain" description="Leucine-binding protein" evidence="4">
    <location>
        <begin position="26"/>
        <end position="382"/>
    </location>
</feature>
<dbReference type="EMBL" id="AONH01000018">
    <property type="protein sequence ID" value="KGM86385.1"/>
    <property type="molecule type" value="Genomic_DNA"/>
</dbReference>
<evidence type="ECO:0000256" key="1">
    <source>
        <dbReference type="ARBA" id="ARBA00010062"/>
    </source>
</evidence>
<dbReference type="PANTHER" id="PTHR30483">
    <property type="entry name" value="LEUCINE-SPECIFIC-BINDING PROTEIN"/>
    <property type="match status" value="1"/>
</dbReference>
<dbReference type="Gene3D" id="3.40.50.2300">
    <property type="match status" value="2"/>
</dbReference>
<dbReference type="SUPFAM" id="SSF53822">
    <property type="entry name" value="Periplasmic binding protein-like I"/>
    <property type="match status" value="1"/>
</dbReference>
<keyword evidence="3" id="KW-0029">Amino-acid transport</keyword>
<dbReference type="GO" id="GO:0006865">
    <property type="term" value="P:amino acid transport"/>
    <property type="evidence" value="ECO:0007669"/>
    <property type="project" value="UniProtKB-KW"/>
</dbReference>
<organism evidence="5 6">
    <name type="scientific">Roseovarius mucosus DSM 17069</name>
    <dbReference type="NCBI Taxonomy" id="1288298"/>
    <lineage>
        <taxon>Bacteria</taxon>
        <taxon>Pseudomonadati</taxon>
        <taxon>Pseudomonadota</taxon>
        <taxon>Alphaproteobacteria</taxon>
        <taxon>Rhodobacterales</taxon>
        <taxon>Roseobacteraceae</taxon>
        <taxon>Roseovarius</taxon>
    </lineage>
</organism>
<dbReference type="HOGENOM" id="CLU_052503_0_0_5"/>
<gene>
    <name evidence="5" type="ORF">rosmuc_03658</name>
</gene>
<evidence type="ECO:0000313" key="5">
    <source>
        <dbReference type="EMBL" id="KGM86385.1"/>
    </source>
</evidence>
<name>A0A0A0HH05_9RHOB</name>
<proteinExistence type="inferred from homology"/>
<protein>
    <submittedName>
        <fullName evidence="5">Amino acid/amide ABC transporter substrate-binding protein, HAAT family</fullName>
    </submittedName>
</protein>
<dbReference type="Pfam" id="PF13458">
    <property type="entry name" value="Peripla_BP_6"/>
    <property type="match status" value="1"/>
</dbReference>
<reference evidence="5 6" key="1">
    <citation type="submission" date="2013-01" db="EMBL/GenBank/DDBJ databases">
        <authorList>
            <person name="Fiebig A."/>
            <person name="Goeker M."/>
            <person name="Klenk H.-P.P."/>
        </authorList>
    </citation>
    <scope>NUCLEOTIDE SEQUENCE [LARGE SCALE GENOMIC DNA]</scope>
    <source>
        <strain evidence="5 6">DSM 17069</strain>
    </source>
</reference>
<accession>A0A0A0HH05</accession>
<dbReference type="CDD" id="cd06336">
    <property type="entry name" value="PBP1_ABC_ligand_binding-like"/>
    <property type="match status" value="1"/>
</dbReference>
<dbReference type="AlphaFoldDB" id="A0A0A0HH05"/>
<dbReference type="STRING" id="215743.ROSMUCSMR3_00019"/>
<dbReference type="RefSeq" id="WP_037274821.1">
    <property type="nucleotide sequence ID" value="NZ_KN293983.1"/>
</dbReference>
<comment type="caution">
    <text evidence="5">The sequence shown here is derived from an EMBL/GenBank/DDBJ whole genome shotgun (WGS) entry which is preliminary data.</text>
</comment>
<sequence length="433" mass="47461">MSNSSFAQRLAIRSALPRFSVGMRKTLTIGFLAPLSGPVESWGLPGLQGCRLWVDWLNRAGGVLMGGRRFPVRLEAYDCGYDGADALAGARHLVQEHDAALVMMLGGDSFTEVRDYLMGHKVLTSSLLTSDLSPDTPYLIAPGESLPIYTVTAVEWIAKHRPEIKTVALCAQTDALGLPALAAYRAAFKAVGIEIVAEIRYDPGTATAPEVVAPMLSTAPDMLCWCTSYTPMVHAMTEYAYHQGYAGQILSCTADCYEQLIALTSPEFMEGFLFQFPDFDDPALAEKAFFFNQPQAFYEEYNARFPGSWTAVSWEYAAILDIWQSAVERAGTVNSVSVLAAMRQLGEVNHAFGPAQWWGQDMFGLDHTLIGDWPVVQIQGGKARIVDFGSIPDWLVQHEALLRVEMAALGQLWHQRHGQGAGKACLEARLVVS</sequence>
<evidence type="ECO:0000256" key="2">
    <source>
        <dbReference type="ARBA" id="ARBA00022729"/>
    </source>
</evidence>
<evidence type="ECO:0000313" key="6">
    <source>
        <dbReference type="Proteomes" id="UP000030021"/>
    </source>
</evidence>
<dbReference type="InterPro" id="IPR051010">
    <property type="entry name" value="BCAA_transport"/>
</dbReference>
<dbReference type="Proteomes" id="UP000030021">
    <property type="component" value="Unassembled WGS sequence"/>
</dbReference>
<dbReference type="PATRIC" id="fig|1288298.3.peg.3669"/>
<dbReference type="OrthoDB" id="9791590at2"/>
<keyword evidence="3" id="KW-0813">Transport</keyword>